<evidence type="ECO:0000313" key="3">
    <source>
        <dbReference type="EMBL" id="ROT65012.1"/>
    </source>
</evidence>
<dbReference type="AlphaFoldDB" id="A0A3R7SKS4"/>
<organism evidence="3 4">
    <name type="scientific">Penaeus vannamei</name>
    <name type="common">Whiteleg shrimp</name>
    <name type="synonym">Litopenaeus vannamei</name>
    <dbReference type="NCBI Taxonomy" id="6689"/>
    <lineage>
        <taxon>Eukaryota</taxon>
        <taxon>Metazoa</taxon>
        <taxon>Ecdysozoa</taxon>
        <taxon>Arthropoda</taxon>
        <taxon>Crustacea</taxon>
        <taxon>Multicrustacea</taxon>
        <taxon>Malacostraca</taxon>
        <taxon>Eumalacostraca</taxon>
        <taxon>Eucarida</taxon>
        <taxon>Decapoda</taxon>
        <taxon>Dendrobranchiata</taxon>
        <taxon>Penaeoidea</taxon>
        <taxon>Penaeidae</taxon>
        <taxon>Penaeus</taxon>
    </lineage>
</organism>
<feature type="transmembrane region" description="Helical" evidence="2">
    <location>
        <begin position="261"/>
        <end position="277"/>
    </location>
</feature>
<feature type="transmembrane region" description="Helical" evidence="2">
    <location>
        <begin position="338"/>
        <end position="358"/>
    </location>
</feature>
<name>A0A3R7SKS4_PENVA</name>
<accession>A0A3R7SKS4</accession>
<feature type="transmembrane region" description="Helical" evidence="2">
    <location>
        <begin position="289"/>
        <end position="318"/>
    </location>
</feature>
<feature type="compositionally biased region" description="Pro residues" evidence="1">
    <location>
        <begin position="1"/>
        <end position="11"/>
    </location>
</feature>
<reference evidence="3 4" key="2">
    <citation type="submission" date="2019-01" db="EMBL/GenBank/DDBJ databases">
        <title>The decoding of complex shrimp genome reveals the adaptation for benthos swimmer, frequently molting mechanism and breeding impact on genome.</title>
        <authorList>
            <person name="Sun Y."/>
            <person name="Gao Y."/>
            <person name="Yu Y."/>
        </authorList>
    </citation>
    <scope>NUCLEOTIDE SEQUENCE [LARGE SCALE GENOMIC DNA]</scope>
    <source>
        <tissue evidence="3">Muscle</tissue>
    </source>
</reference>
<keyword evidence="4" id="KW-1185">Reference proteome</keyword>
<feature type="compositionally biased region" description="Low complexity" evidence="1">
    <location>
        <begin position="29"/>
        <end position="48"/>
    </location>
</feature>
<evidence type="ECO:0000256" key="2">
    <source>
        <dbReference type="SAM" id="Phobius"/>
    </source>
</evidence>
<evidence type="ECO:0000313" key="4">
    <source>
        <dbReference type="Proteomes" id="UP000283509"/>
    </source>
</evidence>
<keyword evidence="2" id="KW-0812">Transmembrane</keyword>
<keyword evidence="2" id="KW-0472">Membrane</keyword>
<feature type="compositionally biased region" description="Pro residues" evidence="1">
    <location>
        <begin position="49"/>
        <end position="64"/>
    </location>
</feature>
<keyword evidence="2" id="KW-1133">Transmembrane helix</keyword>
<feature type="compositionally biased region" description="Pro residues" evidence="1">
    <location>
        <begin position="18"/>
        <end position="28"/>
    </location>
</feature>
<protein>
    <submittedName>
        <fullName evidence="3">Uncharacterized protein</fullName>
    </submittedName>
</protein>
<reference evidence="3 4" key="1">
    <citation type="submission" date="2018-04" db="EMBL/GenBank/DDBJ databases">
        <authorList>
            <person name="Zhang X."/>
            <person name="Yuan J."/>
            <person name="Li F."/>
            <person name="Xiang J."/>
        </authorList>
    </citation>
    <scope>NUCLEOTIDE SEQUENCE [LARGE SCALE GENOMIC DNA]</scope>
    <source>
        <tissue evidence="3">Muscle</tissue>
    </source>
</reference>
<evidence type="ECO:0000256" key="1">
    <source>
        <dbReference type="SAM" id="MobiDB-lite"/>
    </source>
</evidence>
<feature type="region of interest" description="Disordered" evidence="1">
    <location>
        <begin position="1"/>
        <end position="80"/>
    </location>
</feature>
<dbReference type="EMBL" id="QCYY01003158">
    <property type="protein sequence ID" value="ROT65012.1"/>
    <property type="molecule type" value="Genomic_DNA"/>
</dbReference>
<comment type="caution">
    <text evidence="3">The sequence shown here is derived from an EMBL/GenBank/DDBJ whole genome shotgun (WGS) entry which is preliminary data.</text>
</comment>
<sequence length="371" mass="39729">MPFPPTPPSPIPSTLHPPAFPRPPPNYSPSPYTSLPPSSFPQYPSLTPSSPPVPHPPPTPPTPPSIVLHDLPHPLTPRPPTLLQGVGVSGCSSGCSAVQYAGTRTRTHLRKQDEREAGSDQAKSLHGHLVVVRWAQAGRSLLPLHFIASAAAAGRRLAATACGRQLEIPLGCAGHLNPGRRVALESAAAAAVPPSADLSVFLFPCIPFAPSPPARLAPFPLYFPPLSLSLPLSLYLPPIPLPPSSLAFRLPLLNSLLSPNPFFYSLPLFLYPLLYAFPPVCPPLCMPSLLYALPLVCPLLYALLLYAFLYAPLLYAFFPLCRPPVCLPLCPPSCMPSFLYAVLLYAFLYAVPPLCGSCGRGSEFAMARCPR</sequence>
<dbReference type="Proteomes" id="UP000283509">
    <property type="component" value="Unassembled WGS sequence"/>
</dbReference>
<gene>
    <name evidence="3" type="ORF">C7M84_017066</name>
</gene>
<proteinExistence type="predicted"/>